<dbReference type="HOGENOM" id="CLU_2381512_0_0_7"/>
<accession>I4CCS7</accession>
<name>I4CCS7_DESTA</name>
<protein>
    <submittedName>
        <fullName evidence="2">Uncharacterized protein</fullName>
    </submittedName>
</protein>
<evidence type="ECO:0000313" key="2">
    <source>
        <dbReference type="EMBL" id="AFM27368.1"/>
    </source>
</evidence>
<gene>
    <name evidence="2" type="ordered locus">Desti_4748</name>
</gene>
<feature type="signal peptide" evidence="1">
    <location>
        <begin position="1"/>
        <end position="22"/>
    </location>
</feature>
<sequence length="94" mass="11432">MRKSIVLVLTLLFLTAAAVCNAQYYGYYYYPNYAPYPQPQNVRPVPRSPYQYRIGPTPRKYQEWVFNNYYQDYQRTLRSPYNPESALDHVWRMF</sequence>
<proteinExistence type="predicted"/>
<dbReference type="RefSeq" id="WP_014812476.1">
    <property type="nucleotide sequence ID" value="NC_018025.1"/>
</dbReference>
<organism evidence="2 3">
    <name type="scientific">Desulfomonile tiedjei (strain ATCC 49306 / DSM 6799 / DCB-1)</name>
    <dbReference type="NCBI Taxonomy" id="706587"/>
    <lineage>
        <taxon>Bacteria</taxon>
        <taxon>Pseudomonadati</taxon>
        <taxon>Thermodesulfobacteriota</taxon>
        <taxon>Desulfomonilia</taxon>
        <taxon>Desulfomonilales</taxon>
        <taxon>Desulfomonilaceae</taxon>
        <taxon>Desulfomonile</taxon>
    </lineage>
</organism>
<feature type="chain" id="PRO_5003687471" evidence="1">
    <location>
        <begin position="23"/>
        <end position="94"/>
    </location>
</feature>
<dbReference type="AlphaFoldDB" id="I4CCS7"/>
<dbReference type="Proteomes" id="UP000006055">
    <property type="component" value="Chromosome"/>
</dbReference>
<reference evidence="3" key="1">
    <citation type="submission" date="2012-06" db="EMBL/GenBank/DDBJ databases">
        <title>Complete sequence of chromosome of Desulfomonile tiedjei DSM 6799.</title>
        <authorList>
            <person name="Lucas S."/>
            <person name="Copeland A."/>
            <person name="Lapidus A."/>
            <person name="Glavina del Rio T."/>
            <person name="Dalin E."/>
            <person name="Tice H."/>
            <person name="Bruce D."/>
            <person name="Goodwin L."/>
            <person name="Pitluck S."/>
            <person name="Peters L."/>
            <person name="Ovchinnikova G."/>
            <person name="Zeytun A."/>
            <person name="Lu M."/>
            <person name="Kyrpides N."/>
            <person name="Mavromatis K."/>
            <person name="Ivanova N."/>
            <person name="Brettin T."/>
            <person name="Detter J.C."/>
            <person name="Han C."/>
            <person name="Larimer F."/>
            <person name="Land M."/>
            <person name="Hauser L."/>
            <person name="Markowitz V."/>
            <person name="Cheng J.-F."/>
            <person name="Hugenholtz P."/>
            <person name="Woyke T."/>
            <person name="Wu D."/>
            <person name="Spring S."/>
            <person name="Schroeder M."/>
            <person name="Brambilla E."/>
            <person name="Klenk H.-P."/>
            <person name="Eisen J.A."/>
        </authorList>
    </citation>
    <scope>NUCLEOTIDE SEQUENCE [LARGE SCALE GENOMIC DNA]</scope>
    <source>
        <strain evidence="3">ATCC 49306 / DSM 6799 / DCB-1</strain>
    </source>
</reference>
<dbReference type="KEGG" id="dti:Desti_4748"/>
<evidence type="ECO:0000313" key="3">
    <source>
        <dbReference type="Proteomes" id="UP000006055"/>
    </source>
</evidence>
<evidence type="ECO:0000256" key="1">
    <source>
        <dbReference type="SAM" id="SignalP"/>
    </source>
</evidence>
<keyword evidence="1" id="KW-0732">Signal</keyword>
<keyword evidence="3" id="KW-1185">Reference proteome</keyword>
<dbReference type="EMBL" id="CP003360">
    <property type="protein sequence ID" value="AFM27368.1"/>
    <property type="molecule type" value="Genomic_DNA"/>
</dbReference>
<dbReference type="STRING" id="706587.Desti_4748"/>